<evidence type="ECO:0000313" key="1">
    <source>
        <dbReference type="EMBL" id="RDW66585.1"/>
    </source>
</evidence>
<reference evidence="1 2" key="1">
    <citation type="journal article" date="2018" name="IMA Fungus">
        <title>IMA Genome-F 9: Draft genome sequence of Annulohypoxylon stygium, Aspergillus mulundensis, Berkeleyomyces basicola (syn. Thielaviopsis basicola), Ceratocystis smalleyi, two Cercospora beticola strains, Coleophoma cylindrospora, Fusarium fracticaudum, Phialophora cf. hyalina, and Morchella septimelata.</title>
        <authorList>
            <person name="Wingfield B.D."/>
            <person name="Bills G.F."/>
            <person name="Dong Y."/>
            <person name="Huang W."/>
            <person name="Nel W.J."/>
            <person name="Swalarsk-Parry B.S."/>
            <person name="Vaghefi N."/>
            <person name="Wilken P.M."/>
            <person name="An Z."/>
            <person name="de Beer Z.W."/>
            <person name="De Vos L."/>
            <person name="Chen L."/>
            <person name="Duong T.A."/>
            <person name="Gao Y."/>
            <person name="Hammerbacher A."/>
            <person name="Kikkert J.R."/>
            <person name="Li Y."/>
            <person name="Li H."/>
            <person name="Li K."/>
            <person name="Li Q."/>
            <person name="Liu X."/>
            <person name="Ma X."/>
            <person name="Naidoo K."/>
            <person name="Pethybridge S.J."/>
            <person name="Sun J."/>
            <person name="Steenkamp E.T."/>
            <person name="van der Nest M.A."/>
            <person name="van Wyk S."/>
            <person name="Wingfield M.J."/>
            <person name="Xiong C."/>
            <person name="Yue Q."/>
            <person name="Zhang X."/>
        </authorList>
    </citation>
    <scope>NUCLEOTIDE SEQUENCE [LARGE SCALE GENOMIC DNA]</scope>
    <source>
        <strain evidence="1 2">BP6252</strain>
    </source>
</reference>
<organism evidence="1 2">
    <name type="scientific">Coleophoma cylindrospora</name>
    <dbReference type="NCBI Taxonomy" id="1849047"/>
    <lineage>
        <taxon>Eukaryota</taxon>
        <taxon>Fungi</taxon>
        <taxon>Dikarya</taxon>
        <taxon>Ascomycota</taxon>
        <taxon>Pezizomycotina</taxon>
        <taxon>Leotiomycetes</taxon>
        <taxon>Helotiales</taxon>
        <taxon>Dermateaceae</taxon>
        <taxon>Coleophoma</taxon>
    </lineage>
</organism>
<proteinExistence type="predicted"/>
<protein>
    <submittedName>
        <fullName evidence="1">Uncharacterized protein</fullName>
    </submittedName>
</protein>
<dbReference type="AlphaFoldDB" id="A0A3D8QXU5"/>
<comment type="caution">
    <text evidence="1">The sequence shown here is derived from an EMBL/GenBank/DDBJ whole genome shotgun (WGS) entry which is preliminary data.</text>
</comment>
<accession>A0A3D8QXU5</accession>
<keyword evidence="2" id="KW-1185">Reference proteome</keyword>
<evidence type="ECO:0000313" key="2">
    <source>
        <dbReference type="Proteomes" id="UP000256645"/>
    </source>
</evidence>
<dbReference type="EMBL" id="PDLM01000011">
    <property type="protein sequence ID" value="RDW66585.1"/>
    <property type="molecule type" value="Genomic_DNA"/>
</dbReference>
<dbReference type="Proteomes" id="UP000256645">
    <property type="component" value="Unassembled WGS sequence"/>
</dbReference>
<sequence length="152" mass="16683">MASSATDSSSQVEHKADRGSISAIPERQPLFLSPWEPRLRDHVLSNKLHFRPETSASVLTMTRSEMTWTADVSDDILHGMFGRLGITQETACAGNVHVVIFVYLEKEPEAEFDRRISLSDKGLKKLVEHVDMATSLVSSSCIASSSSGYIAS</sequence>
<name>A0A3D8QXU5_9HELO</name>
<gene>
    <name evidence="1" type="ORF">BP6252_10220</name>
</gene>